<organism evidence="5 6">
    <name type="scientific">Croceibacterium soli</name>
    <dbReference type="NCBI Taxonomy" id="1739690"/>
    <lineage>
        <taxon>Bacteria</taxon>
        <taxon>Pseudomonadati</taxon>
        <taxon>Pseudomonadota</taxon>
        <taxon>Alphaproteobacteria</taxon>
        <taxon>Sphingomonadales</taxon>
        <taxon>Erythrobacteraceae</taxon>
        <taxon>Croceibacterium</taxon>
    </lineage>
</organism>
<dbReference type="SUPFAM" id="SSF53474">
    <property type="entry name" value="alpha/beta-Hydrolases"/>
    <property type="match status" value="1"/>
</dbReference>
<dbReference type="GO" id="GO:0006508">
    <property type="term" value="P:proteolysis"/>
    <property type="evidence" value="ECO:0007669"/>
    <property type="project" value="InterPro"/>
</dbReference>
<dbReference type="InterPro" id="IPR029058">
    <property type="entry name" value="AB_hydrolase_fold"/>
</dbReference>
<keyword evidence="2" id="KW-0720">Serine protease</keyword>
<dbReference type="OrthoDB" id="1094230at2"/>
<keyword evidence="2" id="KW-0645">Protease</keyword>
<dbReference type="Gene3D" id="3.40.50.1820">
    <property type="entry name" value="alpha/beta hydrolase"/>
    <property type="match status" value="1"/>
</dbReference>
<evidence type="ECO:0000256" key="1">
    <source>
        <dbReference type="ARBA" id="ARBA00022801"/>
    </source>
</evidence>
<dbReference type="SUPFAM" id="SSF82171">
    <property type="entry name" value="DPP6 N-terminal domain-like"/>
    <property type="match status" value="1"/>
</dbReference>
<evidence type="ECO:0000259" key="4">
    <source>
        <dbReference type="Pfam" id="PF00326"/>
    </source>
</evidence>
<sequence length="797" mass="85784">MTMKLCARLSASLALIIGGLVAQSVYAAPPADRPVTIEQLLQQPRYRAVDFSPDGAWLAVESGSRTRSREIRLVDQASGRTIPLDHDERDARIAGWSPDGRYLAYAVDSGEPLMETLWIWDRQTGRSRAIEGAFIRGWRVRWFSDSRRLVAVAWPEGEKPMVASDGAATDAAGPQLRSNAFQPPFTRSPTTGASLHVFRANLPASASVQGNRAAMTPGAVHRCNEGQVGRCDIAVFHVEEGRIQRIARNVAAGYFHAPAPDGSAVAYAAFAGRDIRGTQENLYDLHLVDLASREDRILVPGAAVSGSSTFSWSPDGRFIAFPAARASEGNRVKEPLASIAIAPVAGPAPVLLELPDGQAVTGTESILWSADSSTVYAVGIDGGIWAARRDGRGARQVAAVDGVRLQHVVTPNEQDFVTSGQLWVTGGEPGAGSGLFAINAAGSARALIDPARGRLDTLDIDARYRRIVYAAGQGQTPQRLHSWSAGPPVRLPQDEPLAEVRFGQAQTINWRNAEGQELAGALLLPPTYRPGQRLPLVVWVYGGKMGSEAVDLFGFAGSGDPMANMQLLATRGYAVLFPDAPQRVGQPLADLVANVIPGVDALVAQGIADPTRVAAMGHSYGGYSVLALLTHSDRFRAAVITSPGHPDLLAMTLRLNDNGNSGERWTESGQGLMGVHYWQDPDLYRRNSPIHFFDRIRAPLLIGQGALDTIGPDGANATFVALRRLGQPVEYRVYEGEGHSLYRPASIIDFWNRRLEFLAEHLDIARDEMGRVILDRSNVRSLRSAGLGPSGEAGRSE</sequence>
<dbReference type="Pfam" id="PF07676">
    <property type="entry name" value="PD40"/>
    <property type="match status" value="1"/>
</dbReference>
<dbReference type="AlphaFoldDB" id="A0A6I4UVC6"/>
<evidence type="ECO:0000313" key="5">
    <source>
        <dbReference type="EMBL" id="MXP41453.1"/>
    </source>
</evidence>
<feature type="domain" description="Peptidase S9 prolyl oligopeptidase catalytic" evidence="4">
    <location>
        <begin position="592"/>
        <end position="763"/>
    </location>
</feature>
<accession>A0A6I4UVC6</accession>
<evidence type="ECO:0000256" key="3">
    <source>
        <dbReference type="SAM" id="SignalP"/>
    </source>
</evidence>
<dbReference type="EMBL" id="WTYK01000003">
    <property type="protein sequence ID" value="MXP41453.1"/>
    <property type="molecule type" value="Genomic_DNA"/>
</dbReference>
<dbReference type="InterPro" id="IPR011659">
    <property type="entry name" value="WD40"/>
</dbReference>
<dbReference type="GO" id="GO:0004252">
    <property type="term" value="F:serine-type endopeptidase activity"/>
    <property type="evidence" value="ECO:0007669"/>
    <property type="project" value="TreeGrafter"/>
</dbReference>
<gene>
    <name evidence="5" type="ORF">GRI75_07330</name>
</gene>
<reference evidence="5 6" key="1">
    <citation type="submission" date="2019-12" db="EMBL/GenBank/DDBJ databases">
        <title>Genomic-based taxomic classification of the family Erythrobacteraceae.</title>
        <authorList>
            <person name="Xu L."/>
        </authorList>
    </citation>
    <scope>NUCLEOTIDE SEQUENCE [LARGE SCALE GENOMIC DNA]</scope>
    <source>
        <strain evidence="5 6">MCCC 1K02066</strain>
    </source>
</reference>
<keyword evidence="3" id="KW-0732">Signal</keyword>
<name>A0A6I4UVC6_9SPHN</name>
<protein>
    <submittedName>
        <fullName evidence="5">Prolyl oligopeptidase family serine peptidase</fullName>
    </submittedName>
</protein>
<proteinExistence type="predicted"/>
<dbReference type="PANTHER" id="PTHR42776">
    <property type="entry name" value="SERINE PEPTIDASE S9 FAMILY MEMBER"/>
    <property type="match status" value="1"/>
</dbReference>
<comment type="caution">
    <text evidence="5">The sequence shown here is derived from an EMBL/GenBank/DDBJ whole genome shotgun (WGS) entry which is preliminary data.</text>
</comment>
<dbReference type="Gene3D" id="2.120.10.30">
    <property type="entry name" value="TolB, C-terminal domain"/>
    <property type="match status" value="2"/>
</dbReference>
<keyword evidence="1" id="KW-0378">Hydrolase</keyword>
<evidence type="ECO:0000313" key="6">
    <source>
        <dbReference type="Proteomes" id="UP000469159"/>
    </source>
</evidence>
<dbReference type="InterPro" id="IPR001375">
    <property type="entry name" value="Peptidase_S9_cat"/>
</dbReference>
<feature type="chain" id="PRO_5026160330" evidence="3">
    <location>
        <begin position="28"/>
        <end position="797"/>
    </location>
</feature>
<feature type="signal peptide" evidence="3">
    <location>
        <begin position="1"/>
        <end position="27"/>
    </location>
</feature>
<dbReference type="Pfam" id="PF00326">
    <property type="entry name" value="Peptidase_S9"/>
    <property type="match status" value="1"/>
</dbReference>
<keyword evidence="6" id="KW-1185">Reference proteome</keyword>
<dbReference type="PANTHER" id="PTHR42776:SF28">
    <property type="entry name" value="GLUTAMYL ENDOPEPTIDASE, CHLOROPLASTIC-RELATED"/>
    <property type="match status" value="1"/>
</dbReference>
<dbReference type="InterPro" id="IPR011042">
    <property type="entry name" value="6-blade_b-propeller_TolB-like"/>
</dbReference>
<evidence type="ECO:0000256" key="2">
    <source>
        <dbReference type="ARBA" id="ARBA00022825"/>
    </source>
</evidence>
<dbReference type="Proteomes" id="UP000469159">
    <property type="component" value="Unassembled WGS sequence"/>
</dbReference>